<proteinExistence type="predicted"/>
<dbReference type="PANTHER" id="PTHR43310:SF1">
    <property type="entry name" value="SULFATE TRANSPORTER YBAR-RELATED"/>
    <property type="match status" value="1"/>
</dbReference>
<evidence type="ECO:0000313" key="7">
    <source>
        <dbReference type="EMBL" id="NKZ25072.1"/>
    </source>
</evidence>
<evidence type="ECO:0000256" key="1">
    <source>
        <dbReference type="ARBA" id="ARBA00004141"/>
    </source>
</evidence>
<evidence type="ECO:0000256" key="5">
    <source>
        <dbReference type="SAM" id="Phobius"/>
    </source>
</evidence>
<keyword evidence="4 5" id="KW-0472">Membrane</keyword>
<comment type="caution">
    <text evidence="7">The sequence shown here is derived from an EMBL/GenBank/DDBJ whole genome shotgun (WGS) entry which is preliminary data.</text>
</comment>
<dbReference type="PANTHER" id="PTHR43310">
    <property type="entry name" value="SULFATE TRANSPORTER YBAR-RELATED"/>
    <property type="match status" value="1"/>
</dbReference>
<dbReference type="InterPro" id="IPR011547">
    <property type="entry name" value="SLC26A/SulP_dom"/>
</dbReference>
<evidence type="ECO:0000259" key="6">
    <source>
        <dbReference type="Pfam" id="PF00916"/>
    </source>
</evidence>
<evidence type="ECO:0000256" key="3">
    <source>
        <dbReference type="ARBA" id="ARBA00022989"/>
    </source>
</evidence>
<name>A0A7X6N4F2_9LACO</name>
<keyword evidence="2 5" id="KW-0812">Transmembrane</keyword>
<feature type="transmembrane region" description="Helical" evidence="5">
    <location>
        <begin position="119"/>
        <end position="137"/>
    </location>
</feature>
<dbReference type="Proteomes" id="UP000549765">
    <property type="component" value="Unassembled WGS sequence"/>
</dbReference>
<dbReference type="AlphaFoldDB" id="A0A7X6N4F2"/>
<keyword evidence="8" id="KW-1185">Reference proteome</keyword>
<accession>A0A7X6N4F2</accession>
<feature type="transmembrane region" description="Helical" evidence="5">
    <location>
        <begin position="65"/>
        <end position="83"/>
    </location>
</feature>
<dbReference type="EMBL" id="JAAXPN010000024">
    <property type="protein sequence ID" value="NKZ25072.1"/>
    <property type="molecule type" value="Genomic_DNA"/>
</dbReference>
<evidence type="ECO:0000256" key="2">
    <source>
        <dbReference type="ARBA" id="ARBA00022692"/>
    </source>
</evidence>
<feature type="transmembrane region" description="Helical" evidence="5">
    <location>
        <begin position="209"/>
        <end position="233"/>
    </location>
</feature>
<organism evidence="7 8">
    <name type="scientific">Periweissella fabalis</name>
    <dbReference type="NCBI Taxonomy" id="1070421"/>
    <lineage>
        <taxon>Bacteria</taxon>
        <taxon>Bacillati</taxon>
        <taxon>Bacillota</taxon>
        <taxon>Bacilli</taxon>
        <taxon>Lactobacillales</taxon>
        <taxon>Lactobacillaceae</taxon>
        <taxon>Periweissella</taxon>
    </lineage>
</organism>
<feature type="transmembrane region" description="Helical" evidence="5">
    <location>
        <begin position="356"/>
        <end position="382"/>
    </location>
</feature>
<dbReference type="Pfam" id="PF00916">
    <property type="entry name" value="Sulfate_transp"/>
    <property type="match status" value="2"/>
</dbReference>
<feature type="transmembrane region" description="Helical" evidence="5">
    <location>
        <begin position="315"/>
        <end position="335"/>
    </location>
</feature>
<feature type="transmembrane region" description="Helical" evidence="5">
    <location>
        <begin position="89"/>
        <end position="107"/>
    </location>
</feature>
<feature type="transmembrane region" description="Helical" evidence="5">
    <location>
        <begin position="44"/>
        <end position="60"/>
    </location>
</feature>
<feature type="domain" description="SLC26A/SulP transporter" evidence="6">
    <location>
        <begin position="16"/>
        <end position="139"/>
    </location>
</feature>
<keyword evidence="3 5" id="KW-1133">Transmembrane helix</keyword>
<evidence type="ECO:0000256" key="4">
    <source>
        <dbReference type="ARBA" id="ARBA00023136"/>
    </source>
</evidence>
<gene>
    <name evidence="7" type="ORF">HF964_09890</name>
</gene>
<feature type="domain" description="SLC26A/SulP transporter" evidence="6">
    <location>
        <begin position="147"/>
        <end position="355"/>
    </location>
</feature>
<dbReference type="RefSeq" id="WP_168722862.1">
    <property type="nucleotide sequence ID" value="NZ_JAAXPN010000024.1"/>
</dbReference>
<reference evidence="7 8" key="1">
    <citation type="submission" date="2020-04" db="EMBL/GenBank/DDBJ databases">
        <title>MicrobeNet Type strains.</title>
        <authorList>
            <person name="Nicholson A.C."/>
        </authorList>
    </citation>
    <scope>NUCLEOTIDE SEQUENCE [LARGE SCALE GENOMIC DNA]</scope>
    <source>
        <strain evidence="7 8">CCUG 61472</strain>
    </source>
</reference>
<comment type="subcellular location">
    <subcellularLocation>
        <location evidence="1">Membrane</location>
        <topology evidence="1">Multi-pass membrane protein</topology>
    </subcellularLocation>
</comment>
<dbReference type="GO" id="GO:0016020">
    <property type="term" value="C:membrane"/>
    <property type="evidence" value="ECO:0007669"/>
    <property type="project" value="UniProtKB-SubCell"/>
</dbReference>
<feature type="transmembrane region" description="Helical" evidence="5">
    <location>
        <begin position="293"/>
        <end position="309"/>
    </location>
</feature>
<feature type="transmembrane region" description="Helical" evidence="5">
    <location>
        <begin position="143"/>
        <end position="161"/>
    </location>
</feature>
<feature type="transmembrane region" description="Helical" evidence="5">
    <location>
        <begin position="168"/>
        <end position="189"/>
    </location>
</feature>
<sequence>MYTSYFRNNYLTDISKNILAGLVTAIALLPEVSGFAIIAGIPPLYAIYSSAITVVILSILGGRPAMVSAAAGSIALLLTDIIAKHGMAYMLYATLLAGIFQLIFGLLNIHKFIKYLPKSVMQGFVNALAIMILLAQLQQVPHQSLPAIIMVITSIISMYVLPRWFIKIPPALIIIAVSIGVALFFKGSFENIGSLATSSKLSPHIGLPAIPLNIHTILVILPTALGIAMVGLIESLLTMPLINVMTKTEGNSKQESIGQGFGNIITSLLGGQGGCAMIGQSVMNVKSGGRTRLSTLISGLTLFIFVFAMKDLMLAIPTASLIGIMITVSISTFDWESIALNKRLKITDLSVMLMTILLVVVTHNLAIGVFSGLILTIIYRYIFHIKIS</sequence>
<protein>
    <submittedName>
        <fullName evidence="7">SulP family inorganic anion transporter</fullName>
    </submittedName>
</protein>
<dbReference type="InterPro" id="IPR052706">
    <property type="entry name" value="Membrane-Transporter-like"/>
</dbReference>
<evidence type="ECO:0000313" key="8">
    <source>
        <dbReference type="Proteomes" id="UP000549765"/>
    </source>
</evidence>